<dbReference type="Proteomes" id="UP000659124">
    <property type="component" value="Unassembled WGS sequence"/>
</dbReference>
<evidence type="ECO:0000256" key="4">
    <source>
        <dbReference type="ARBA" id="ARBA00022490"/>
    </source>
</evidence>
<organism evidence="12 13">
    <name type="scientific">Chitinophaga qingshengii</name>
    <dbReference type="NCBI Taxonomy" id="1569794"/>
    <lineage>
        <taxon>Bacteria</taxon>
        <taxon>Pseudomonadati</taxon>
        <taxon>Bacteroidota</taxon>
        <taxon>Chitinophagia</taxon>
        <taxon>Chitinophagales</taxon>
        <taxon>Chitinophagaceae</taxon>
        <taxon>Chitinophaga</taxon>
    </lineage>
</organism>
<gene>
    <name evidence="12" type="primary">idi</name>
    <name evidence="12" type="ORF">ICL07_28470</name>
</gene>
<dbReference type="Gene3D" id="3.90.79.10">
    <property type="entry name" value="Nucleoside Triphosphate Pyrophosphohydrolase"/>
    <property type="match status" value="1"/>
</dbReference>
<dbReference type="GO" id="GO:0004452">
    <property type="term" value="F:isopentenyl-diphosphate delta-isomerase activity"/>
    <property type="evidence" value="ECO:0007669"/>
    <property type="project" value="UniProtKB-EC"/>
</dbReference>
<sequence>MNQPEVILVTESDEAIGTMEKMEAHRKGLLHRAFSVFILNDAGDILLQQRALGKYHSPGLWTNACCSHPFPGETTLDAAHRRLMEEMGFDCPLEEIFAFTYRTAFDNGLIEHEYDHVLIGIYNGTIQPDSLEVNDYRYMPAHQVLESMEQEPDRFTIWFQLAFPKVLEHLNRPVATTGM</sequence>
<dbReference type="HAMAP" id="MF_00202">
    <property type="entry name" value="Idi"/>
    <property type="match status" value="1"/>
</dbReference>
<evidence type="ECO:0000256" key="7">
    <source>
        <dbReference type="ARBA" id="ARBA00023211"/>
    </source>
</evidence>
<proteinExistence type="inferred from homology"/>
<evidence type="ECO:0000256" key="3">
    <source>
        <dbReference type="ARBA" id="ARBA00012057"/>
    </source>
</evidence>
<evidence type="ECO:0000259" key="11">
    <source>
        <dbReference type="PROSITE" id="PS51462"/>
    </source>
</evidence>
<evidence type="ECO:0000256" key="9">
    <source>
        <dbReference type="ARBA" id="ARBA00023235"/>
    </source>
</evidence>
<evidence type="ECO:0000256" key="6">
    <source>
        <dbReference type="ARBA" id="ARBA00022842"/>
    </source>
</evidence>
<keyword evidence="5" id="KW-0479">Metal-binding</keyword>
<evidence type="ECO:0000256" key="5">
    <source>
        <dbReference type="ARBA" id="ARBA00022723"/>
    </source>
</evidence>
<dbReference type="PANTHER" id="PTHR10885:SF0">
    <property type="entry name" value="ISOPENTENYL-DIPHOSPHATE DELTA-ISOMERASE"/>
    <property type="match status" value="1"/>
</dbReference>
<accession>A0ABR7TV41</accession>
<dbReference type="PROSITE" id="PS51462">
    <property type="entry name" value="NUDIX"/>
    <property type="match status" value="1"/>
</dbReference>
<dbReference type="InterPro" id="IPR000086">
    <property type="entry name" value="NUDIX_hydrolase_dom"/>
</dbReference>
<comment type="pathway">
    <text evidence="1">Isoprenoid biosynthesis; dimethylallyl diphosphate biosynthesis; dimethylallyl diphosphate from isopentenyl diphosphate: step 1/1.</text>
</comment>
<protein>
    <recommendedName>
        <fullName evidence="3 10">Isopentenyl-diphosphate delta-isomerase</fullName>
        <ecNumber evidence="3 10">5.3.3.2</ecNumber>
    </recommendedName>
</protein>
<keyword evidence="8" id="KW-0414">Isoprene biosynthesis</keyword>
<keyword evidence="6" id="KW-0460">Magnesium</keyword>
<dbReference type="InterPro" id="IPR015797">
    <property type="entry name" value="NUDIX_hydrolase-like_dom_sf"/>
</dbReference>
<name>A0ABR7TV41_9BACT</name>
<dbReference type="PANTHER" id="PTHR10885">
    <property type="entry name" value="ISOPENTENYL-DIPHOSPHATE DELTA-ISOMERASE"/>
    <property type="match status" value="1"/>
</dbReference>
<dbReference type="SUPFAM" id="SSF55811">
    <property type="entry name" value="Nudix"/>
    <property type="match status" value="1"/>
</dbReference>
<dbReference type="PIRSF" id="PIRSF018427">
    <property type="entry name" value="Isopntndiph_ism"/>
    <property type="match status" value="1"/>
</dbReference>
<dbReference type="InterPro" id="IPR056375">
    <property type="entry name" value="Idi_bact"/>
</dbReference>
<dbReference type="NCBIfam" id="NF002995">
    <property type="entry name" value="PRK03759.1"/>
    <property type="match status" value="1"/>
</dbReference>
<evidence type="ECO:0000256" key="2">
    <source>
        <dbReference type="ARBA" id="ARBA00007579"/>
    </source>
</evidence>
<dbReference type="CDD" id="cd02885">
    <property type="entry name" value="NUDIX_IPP_Isomerase"/>
    <property type="match status" value="1"/>
</dbReference>
<evidence type="ECO:0000313" key="13">
    <source>
        <dbReference type="Proteomes" id="UP000659124"/>
    </source>
</evidence>
<evidence type="ECO:0000256" key="10">
    <source>
        <dbReference type="NCBIfam" id="TIGR02150"/>
    </source>
</evidence>
<keyword evidence="9 12" id="KW-0413">Isomerase</keyword>
<reference evidence="12 13" key="1">
    <citation type="submission" date="2020-09" db="EMBL/GenBank/DDBJ databases">
        <title>Genome sequences of type strains of Chitinophaga qingshengii and Chitinophaga varians.</title>
        <authorList>
            <person name="Kittiwongwattana C."/>
        </authorList>
    </citation>
    <scope>NUCLEOTIDE SEQUENCE [LARGE SCALE GENOMIC DNA]</scope>
    <source>
        <strain evidence="12 13">JCM 30026</strain>
    </source>
</reference>
<comment type="similarity">
    <text evidence="2">Belongs to the IPP isomerase type 1 family.</text>
</comment>
<keyword evidence="7" id="KW-0464">Manganese</keyword>
<dbReference type="NCBIfam" id="TIGR02150">
    <property type="entry name" value="IPP_isom_1"/>
    <property type="match status" value="1"/>
</dbReference>
<dbReference type="Pfam" id="PF00293">
    <property type="entry name" value="NUDIX"/>
    <property type="match status" value="1"/>
</dbReference>
<dbReference type="EMBL" id="JACVFC010000005">
    <property type="protein sequence ID" value="MBC9934356.1"/>
    <property type="molecule type" value="Genomic_DNA"/>
</dbReference>
<feature type="domain" description="Nudix hydrolase" evidence="11">
    <location>
        <begin position="29"/>
        <end position="161"/>
    </location>
</feature>
<dbReference type="InterPro" id="IPR011876">
    <property type="entry name" value="IsopentenylPP_isomerase_typ1"/>
</dbReference>
<dbReference type="EC" id="5.3.3.2" evidence="3 10"/>
<dbReference type="RefSeq" id="WP_188091456.1">
    <property type="nucleotide sequence ID" value="NZ_JACVFC010000005.1"/>
</dbReference>
<evidence type="ECO:0000256" key="1">
    <source>
        <dbReference type="ARBA" id="ARBA00004826"/>
    </source>
</evidence>
<evidence type="ECO:0000256" key="8">
    <source>
        <dbReference type="ARBA" id="ARBA00023229"/>
    </source>
</evidence>
<keyword evidence="4" id="KW-0963">Cytoplasm</keyword>
<comment type="caution">
    <text evidence="12">The sequence shown here is derived from an EMBL/GenBank/DDBJ whole genome shotgun (WGS) entry which is preliminary data.</text>
</comment>
<evidence type="ECO:0000313" key="12">
    <source>
        <dbReference type="EMBL" id="MBC9934356.1"/>
    </source>
</evidence>
<keyword evidence="13" id="KW-1185">Reference proteome</keyword>